<evidence type="ECO:0000313" key="3">
    <source>
        <dbReference type="CGD" id="CAL0000167412"/>
    </source>
</evidence>
<evidence type="ECO:0000313" key="5">
    <source>
        <dbReference type="Proteomes" id="UP000002605"/>
    </source>
</evidence>
<dbReference type="EMBL" id="FM992691">
    <property type="protein sequence ID" value="CAX42141.1"/>
    <property type="molecule type" value="Genomic_DNA"/>
</dbReference>
<proteinExistence type="predicted"/>
<evidence type="ECO:0000256" key="1">
    <source>
        <dbReference type="PROSITE-ProRule" id="PRU00453"/>
    </source>
</evidence>
<dbReference type="CGD" id="CAL0000167412">
    <property type="gene designation" value="Cd36_42620"/>
</dbReference>
<accession>B9WFX2</accession>
<evidence type="ECO:0000313" key="4">
    <source>
        <dbReference type="EMBL" id="CAX42141.1"/>
    </source>
</evidence>
<reference evidence="4 5" key="1">
    <citation type="journal article" date="2009" name="Genome Res.">
        <title>Comparative genomics of the fungal pathogens Candida dubliniensis and Candida albicans.</title>
        <authorList>
            <person name="Jackson A.P."/>
            <person name="Gamble J.A."/>
            <person name="Yeomans T."/>
            <person name="Moran G.P."/>
            <person name="Saunders D."/>
            <person name="Harris D."/>
            <person name="Aslett M."/>
            <person name="Barrell J.F."/>
            <person name="Butler G."/>
            <person name="Citiulo F."/>
            <person name="Coleman D.C."/>
            <person name="de Groot P.W.J."/>
            <person name="Goodwin T.J."/>
            <person name="Quail M.A."/>
            <person name="McQuillan J."/>
            <person name="Munro C.A."/>
            <person name="Pain A."/>
            <person name="Poulter R.T."/>
            <person name="Rajandream M.A."/>
            <person name="Renauld H."/>
            <person name="Spiering M.J."/>
            <person name="Tivey A."/>
            <person name="Gow N.A.R."/>
            <person name="Barrell B."/>
            <person name="Sullivan D.J."/>
            <person name="Berriman M."/>
        </authorList>
    </citation>
    <scope>NUCLEOTIDE SEQUENCE [LARGE SCALE GENOMIC DNA]</scope>
    <source>
        <strain evidence="5">CD36 / ATCC MYA-646 / CBS 7987 / NCPF 3949 / NRRL Y-17841</strain>
    </source>
</reference>
<dbReference type="RefSeq" id="XP_002419926.1">
    <property type="nucleotide sequence ID" value="XM_002419881.1"/>
</dbReference>
<evidence type="ECO:0000259" key="2">
    <source>
        <dbReference type="PROSITE" id="PS51083"/>
    </source>
</evidence>
<dbReference type="InterPro" id="IPR007529">
    <property type="entry name" value="Znf_HIT"/>
</dbReference>
<dbReference type="GO" id="GO:0008270">
    <property type="term" value="F:zinc ion binding"/>
    <property type="evidence" value="ECO:0007669"/>
    <property type="project" value="UniProtKB-UniRule"/>
</dbReference>
<dbReference type="PROSITE" id="PS51083">
    <property type="entry name" value="ZF_HIT"/>
    <property type="match status" value="1"/>
</dbReference>
<dbReference type="VEuPathDB" id="FungiDB:CD36_42620"/>
<dbReference type="eggNOG" id="ENOG502S27I">
    <property type="taxonomic scope" value="Eukaryota"/>
</dbReference>
<dbReference type="Pfam" id="PF18268">
    <property type="entry name" value="Hit1_C"/>
    <property type="match status" value="1"/>
</dbReference>
<name>B9WFX2_CANDC</name>
<organism evidence="4 5">
    <name type="scientific">Candida dubliniensis (strain CD36 / ATCC MYA-646 / CBS 7987 / NCPF 3949 / NRRL Y-17841)</name>
    <name type="common">Yeast</name>
    <dbReference type="NCBI Taxonomy" id="573826"/>
    <lineage>
        <taxon>Eukaryota</taxon>
        <taxon>Fungi</taxon>
        <taxon>Dikarya</taxon>
        <taxon>Ascomycota</taxon>
        <taxon>Saccharomycotina</taxon>
        <taxon>Pichiomycetes</taxon>
        <taxon>Debaryomycetaceae</taxon>
        <taxon>Candida/Lodderomyces clade</taxon>
        <taxon>Candida</taxon>
    </lineage>
</organism>
<keyword evidence="1" id="KW-0479">Metal-binding</keyword>
<gene>
    <name evidence="3" type="ordered locus">Cd36_42620</name>
    <name evidence="4" type="ORF">CD36_42620</name>
</gene>
<dbReference type="HOGENOM" id="CLU_1619339_0_0_1"/>
<dbReference type="SUPFAM" id="SSF144232">
    <property type="entry name" value="HIT/MYND zinc finger-like"/>
    <property type="match status" value="1"/>
</dbReference>
<dbReference type="Gene3D" id="1.20.1440.260">
    <property type="match status" value="1"/>
</dbReference>
<keyword evidence="5" id="KW-1185">Reference proteome</keyword>
<dbReference type="GeneID" id="8047673"/>
<dbReference type="Gene3D" id="3.30.60.190">
    <property type="match status" value="1"/>
</dbReference>
<keyword evidence="1" id="KW-0863">Zinc-finger</keyword>
<dbReference type="AlphaFoldDB" id="B9WFX2"/>
<keyword evidence="1" id="KW-0862">Zinc</keyword>
<dbReference type="InterPro" id="IPR040722">
    <property type="entry name" value="Hit1_C"/>
</dbReference>
<protein>
    <submittedName>
        <fullName evidence="4">Hit1p orthologue, putative</fullName>
    </submittedName>
</protein>
<dbReference type="CDD" id="cd23024">
    <property type="entry name" value="zf-HIT_ZNHIT2-3"/>
    <property type="match status" value="1"/>
</dbReference>
<dbReference type="OrthoDB" id="18412at2759"/>
<feature type="domain" description="HIT-type" evidence="2">
    <location>
        <begin position="4"/>
        <end position="39"/>
    </location>
</feature>
<dbReference type="Proteomes" id="UP000002605">
    <property type="component" value="Chromosome 4"/>
</dbReference>
<dbReference type="Pfam" id="PF04438">
    <property type="entry name" value="zf-HIT"/>
    <property type="match status" value="1"/>
</dbReference>
<sequence>MVLCGICKIEQSKYKCPKCSILYCSLICYKSELHNHDNLPTITDPSPPPPPQQQQKSLIDTINTTTTTTTTTASSSSSEDDKFNKLLQDNQIQYLLNQPSLQFHLFSIIKILIDSTFTPKNSNIEQKLDIANLKLNDLRIGGVEQNELIEEFVQRCLELMNGT</sequence>
<dbReference type="KEGG" id="cdu:CD36_42620"/>